<sequence>ASIWLVLGRGAGAGRDAGDGGRAAHRAARHGADRLHHGVGGVPTVGQARGPQRDGRPVGPHAVPDGRPADGAALPRLHRRGELSDAQGTVPHQPHDLEPELAAPAVRVGARQVVRAARLPGQPHGAHQDLLPGAGLLHPRHRPHQLAGPTRVARVRADAQHRRGGAWAHPDGARRLVAPARVVPGDAGQVRHLARGAALEAGGGADPGV</sequence>
<feature type="region of interest" description="Disordered" evidence="1">
    <location>
        <begin position="9"/>
        <end position="73"/>
    </location>
</feature>
<evidence type="ECO:0000313" key="2">
    <source>
        <dbReference type="EMBL" id="CAA9294489.1"/>
    </source>
</evidence>
<name>A0A6J4K340_9BACT</name>
<organism evidence="2">
    <name type="scientific">uncultured Gemmatimonadota bacterium</name>
    <dbReference type="NCBI Taxonomy" id="203437"/>
    <lineage>
        <taxon>Bacteria</taxon>
        <taxon>Pseudomonadati</taxon>
        <taxon>Gemmatimonadota</taxon>
        <taxon>environmental samples</taxon>
    </lineage>
</organism>
<dbReference type="EMBL" id="CADCTW010000001">
    <property type="protein sequence ID" value="CAA9294489.1"/>
    <property type="molecule type" value="Genomic_DNA"/>
</dbReference>
<protein>
    <submittedName>
        <fullName evidence="2">Uncharacterized protein</fullName>
    </submittedName>
</protein>
<reference evidence="2" key="1">
    <citation type="submission" date="2020-02" db="EMBL/GenBank/DDBJ databases">
        <authorList>
            <person name="Meier V. D."/>
        </authorList>
    </citation>
    <scope>NUCLEOTIDE SEQUENCE</scope>
    <source>
        <strain evidence="2">AVDCRST_MAG68</strain>
    </source>
</reference>
<feature type="non-terminal residue" evidence="2">
    <location>
        <position position="209"/>
    </location>
</feature>
<evidence type="ECO:0000256" key="1">
    <source>
        <dbReference type="SAM" id="MobiDB-lite"/>
    </source>
</evidence>
<accession>A0A6J4K340</accession>
<gene>
    <name evidence="2" type="ORF">AVDCRST_MAG68-1721</name>
</gene>
<feature type="non-terminal residue" evidence="2">
    <location>
        <position position="1"/>
    </location>
</feature>
<dbReference type="AlphaFoldDB" id="A0A6J4K340"/>
<proteinExistence type="predicted"/>